<evidence type="ECO:0000313" key="4">
    <source>
        <dbReference type="Proteomes" id="UP000245383"/>
    </source>
</evidence>
<feature type="domain" description="Pseudouridine synthase RsuA/RluA-like" evidence="2">
    <location>
        <begin position="134"/>
        <end position="301"/>
    </location>
</feature>
<dbReference type="GO" id="GO:0009982">
    <property type="term" value="F:pseudouridine synthase activity"/>
    <property type="evidence" value="ECO:0007669"/>
    <property type="project" value="InterPro"/>
</dbReference>
<comment type="caution">
    <text evidence="3">The sequence shown here is derived from an EMBL/GenBank/DDBJ whole genome shotgun (WGS) entry which is preliminary data.</text>
</comment>
<dbReference type="AlphaFoldDB" id="A0A2T9YWW0"/>
<gene>
    <name evidence="3" type="ORF">BB561_000968</name>
</gene>
<accession>A0A2T9YWW0</accession>
<dbReference type="GO" id="GO:0000455">
    <property type="term" value="P:enzyme-directed rRNA pseudouridine synthesis"/>
    <property type="evidence" value="ECO:0007669"/>
    <property type="project" value="TreeGrafter"/>
</dbReference>
<dbReference type="InterPro" id="IPR006145">
    <property type="entry name" value="PsdUridine_synth_RsuA/RluA"/>
</dbReference>
<dbReference type="PANTHER" id="PTHR21600:SF87">
    <property type="entry name" value="RNA PSEUDOURIDYLATE SYNTHASE DOMAIN-CONTAINING PROTEIN 1"/>
    <property type="match status" value="1"/>
</dbReference>
<organism evidence="3 4">
    <name type="scientific">Smittium simulii</name>
    <dbReference type="NCBI Taxonomy" id="133385"/>
    <lineage>
        <taxon>Eukaryota</taxon>
        <taxon>Fungi</taxon>
        <taxon>Fungi incertae sedis</taxon>
        <taxon>Zoopagomycota</taxon>
        <taxon>Kickxellomycotina</taxon>
        <taxon>Harpellomycetes</taxon>
        <taxon>Harpellales</taxon>
        <taxon>Legeriomycetaceae</taxon>
        <taxon>Smittium</taxon>
    </lineage>
</organism>
<dbReference type="GO" id="GO:0003723">
    <property type="term" value="F:RNA binding"/>
    <property type="evidence" value="ECO:0007669"/>
    <property type="project" value="InterPro"/>
</dbReference>
<dbReference type="Pfam" id="PF00849">
    <property type="entry name" value="PseudoU_synth_2"/>
    <property type="match status" value="1"/>
</dbReference>
<proteinExistence type="inferred from homology"/>
<evidence type="ECO:0000259" key="2">
    <source>
        <dbReference type="Pfam" id="PF00849"/>
    </source>
</evidence>
<dbReference type="SUPFAM" id="SSF55120">
    <property type="entry name" value="Pseudouridine synthase"/>
    <property type="match status" value="1"/>
</dbReference>
<protein>
    <recommendedName>
        <fullName evidence="2">Pseudouridine synthase RsuA/RluA-like domain-containing protein</fullName>
    </recommendedName>
</protein>
<dbReference type="InterPro" id="IPR006224">
    <property type="entry name" value="PsdUridine_synth_RluA-like_CS"/>
</dbReference>
<evidence type="ECO:0000313" key="3">
    <source>
        <dbReference type="EMBL" id="PVU96784.1"/>
    </source>
</evidence>
<reference evidence="3 4" key="1">
    <citation type="journal article" date="2018" name="MBio">
        <title>Comparative Genomics Reveals the Core Gene Toolbox for the Fungus-Insect Symbiosis.</title>
        <authorList>
            <person name="Wang Y."/>
            <person name="Stata M."/>
            <person name="Wang W."/>
            <person name="Stajich J.E."/>
            <person name="White M.M."/>
            <person name="Moncalvo J.M."/>
        </authorList>
    </citation>
    <scope>NUCLEOTIDE SEQUENCE [LARGE SCALE GENOMIC DNA]</scope>
    <source>
        <strain evidence="3 4">SWE-8-4</strain>
    </source>
</reference>
<dbReference type="EMBL" id="MBFR01000024">
    <property type="protein sequence ID" value="PVU96784.1"/>
    <property type="molecule type" value="Genomic_DNA"/>
</dbReference>
<dbReference type="PROSITE" id="PS01129">
    <property type="entry name" value="PSI_RLU"/>
    <property type="match status" value="1"/>
</dbReference>
<dbReference type="Gene3D" id="3.30.2350.10">
    <property type="entry name" value="Pseudouridine synthase"/>
    <property type="match status" value="1"/>
</dbReference>
<dbReference type="OrthoDB" id="428658at2759"/>
<sequence>MSRKLPNLLFYNRQLCSYSGISKASTKLSNLTIDQFTAAKRVDHIISLALSVPTSSVWTSSEDSSKTFLKNSERLPVDTKIYYEYDTEEISLSIATFAQKIASKNKKQTILDSKSSLFASTTKHFPIVYEDSAIYVFSKPSGFATQGGTKIKYSVDDHIQILGKNENTEPKLVHRLDKNTSGLLVVAKNGLVAATLSSAFQNQLISKKYLAVVNGHPLPESGKITKPLIKRLVGFTEKICIAAKNSENTSEIRNATTVYKTIFKGHLTRGLNKNTKALPMSIVELYPLTGRKHQLRVHCSAMLNCAILGDEKYSSDRPIVLPKEHRNIDMCLHMAKIKLPLLDGKGRDLIIDGKKKHIILTQPVPSTWYNILDTIGFDYKNYNY</sequence>
<keyword evidence="4" id="KW-1185">Reference proteome</keyword>
<dbReference type="PANTHER" id="PTHR21600">
    <property type="entry name" value="MITOCHONDRIAL RNA PSEUDOURIDINE SYNTHASE"/>
    <property type="match status" value="1"/>
</dbReference>
<dbReference type="InterPro" id="IPR020103">
    <property type="entry name" value="PsdUridine_synth_cat_dom_sf"/>
</dbReference>
<dbReference type="STRING" id="133385.A0A2T9YWW0"/>
<comment type="similarity">
    <text evidence="1">Belongs to the pseudouridine synthase RluA family.</text>
</comment>
<dbReference type="CDD" id="cd02869">
    <property type="entry name" value="PseudoU_synth_RluA_like"/>
    <property type="match status" value="1"/>
</dbReference>
<name>A0A2T9YWW0_9FUNG</name>
<dbReference type="InterPro" id="IPR050188">
    <property type="entry name" value="RluA_PseudoU_synthase"/>
</dbReference>
<dbReference type="Proteomes" id="UP000245383">
    <property type="component" value="Unassembled WGS sequence"/>
</dbReference>
<evidence type="ECO:0000256" key="1">
    <source>
        <dbReference type="ARBA" id="ARBA00010876"/>
    </source>
</evidence>